<feature type="compositionally biased region" description="Pro residues" evidence="7">
    <location>
        <begin position="435"/>
        <end position="457"/>
    </location>
</feature>
<dbReference type="Gene3D" id="1.20.1250.20">
    <property type="entry name" value="MFS general substrate transporter like domains"/>
    <property type="match status" value="2"/>
</dbReference>
<dbReference type="InterPro" id="IPR050171">
    <property type="entry name" value="MFS_Transporters"/>
</dbReference>
<dbReference type="AlphaFoldDB" id="A0A1I6NX04"/>
<feature type="transmembrane region" description="Helical" evidence="8">
    <location>
        <begin position="84"/>
        <end position="102"/>
    </location>
</feature>
<feature type="region of interest" description="Disordered" evidence="7">
    <location>
        <begin position="217"/>
        <end position="236"/>
    </location>
</feature>
<dbReference type="GO" id="GO:0022857">
    <property type="term" value="F:transmembrane transporter activity"/>
    <property type="evidence" value="ECO:0007669"/>
    <property type="project" value="InterPro"/>
</dbReference>
<dbReference type="Pfam" id="PF07690">
    <property type="entry name" value="MFS_1"/>
    <property type="match status" value="1"/>
</dbReference>
<feature type="transmembrane region" description="Helical" evidence="8">
    <location>
        <begin position="378"/>
        <end position="398"/>
    </location>
</feature>
<dbReference type="Proteomes" id="UP000198873">
    <property type="component" value="Unassembled WGS sequence"/>
</dbReference>
<protein>
    <submittedName>
        <fullName evidence="9">Predicted arabinose efflux permease, MFS family</fullName>
    </submittedName>
</protein>
<keyword evidence="6 8" id="KW-0472">Membrane</keyword>
<organism evidence="9 10">
    <name type="scientific">Streptomyces harbinensis</name>
    <dbReference type="NCBI Taxonomy" id="1176198"/>
    <lineage>
        <taxon>Bacteria</taxon>
        <taxon>Bacillati</taxon>
        <taxon>Actinomycetota</taxon>
        <taxon>Actinomycetes</taxon>
        <taxon>Kitasatosporales</taxon>
        <taxon>Streptomycetaceae</taxon>
        <taxon>Streptomyces</taxon>
    </lineage>
</organism>
<feature type="transmembrane region" description="Helical" evidence="8">
    <location>
        <begin position="289"/>
        <end position="307"/>
    </location>
</feature>
<dbReference type="EMBL" id="FPAB01000001">
    <property type="protein sequence ID" value="SFS32415.1"/>
    <property type="molecule type" value="Genomic_DNA"/>
</dbReference>
<evidence type="ECO:0000313" key="10">
    <source>
        <dbReference type="Proteomes" id="UP000198873"/>
    </source>
</evidence>
<feature type="transmembrane region" description="Helical" evidence="8">
    <location>
        <begin position="41"/>
        <end position="64"/>
    </location>
</feature>
<reference evidence="10" key="1">
    <citation type="submission" date="2016-10" db="EMBL/GenBank/DDBJ databases">
        <authorList>
            <person name="Varghese N."/>
            <person name="Submissions S."/>
        </authorList>
    </citation>
    <scope>NUCLEOTIDE SEQUENCE [LARGE SCALE GENOMIC DNA]</scope>
    <source>
        <strain evidence="10">CGMCC 4.7047</strain>
    </source>
</reference>
<evidence type="ECO:0000256" key="1">
    <source>
        <dbReference type="ARBA" id="ARBA00004651"/>
    </source>
</evidence>
<keyword evidence="5 8" id="KW-1133">Transmembrane helix</keyword>
<dbReference type="InterPro" id="IPR011701">
    <property type="entry name" value="MFS"/>
</dbReference>
<comment type="subcellular location">
    <subcellularLocation>
        <location evidence="1">Cell membrane</location>
        <topology evidence="1">Multi-pass membrane protein</topology>
    </subcellularLocation>
</comment>
<evidence type="ECO:0000313" key="9">
    <source>
        <dbReference type="EMBL" id="SFS32415.1"/>
    </source>
</evidence>
<dbReference type="GO" id="GO:0005886">
    <property type="term" value="C:plasma membrane"/>
    <property type="evidence" value="ECO:0007669"/>
    <property type="project" value="UniProtKB-SubCell"/>
</dbReference>
<name>A0A1I6NX04_9ACTN</name>
<evidence type="ECO:0000256" key="3">
    <source>
        <dbReference type="ARBA" id="ARBA00022475"/>
    </source>
</evidence>
<feature type="transmembrane region" description="Helical" evidence="8">
    <location>
        <begin position="343"/>
        <end position="366"/>
    </location>
</feature>
<gene>
    <name evidence="9" type="ORF">SAMN05444716_101109</name>
</gene>
<evidence type="ECO:0000256" key="6">
    <source>
        <dbReference type="ARBA" id="ARBA00023136"/>
    </source>
</evidence>
<evidence type="ECO:0000256" key="4">
    <source>
        <dbReference type="ARBA" id="ARBA00022692"/>
    </source>
</evidence>
<feature type="transmembrane region" description="Helical" evidence="8">
    <location>
        <begin position="404"/>
        <end position="426"/>
    </location>
</feature>
<keyword evidence="10" id="KW-1185">Reference proteome</keyword>
<feature type="transmembrane region" description="Helical" evidence="8">
    <location>
        <begin position="319"/>
        <end position="337"/>
    </location>
</feature>
<feature type="region of interest" description="Disordered" evidence="7">
    <location>
        <begin position="433"/>
        <end position="475"/>
    </location>
</feature>
<accession>A0A1I6NX04</accession>
<keyword evidence="4 8" id="KW-0812">Transmembrane</keyword>
<evidence type="ECO:0000256" key="7">
    <source>
        <dbReference type="SAM" id="MobiDB-lite"/>
    </source>
</evidence>
<dbReference type="STRING" id="1176198.SAMN05444716_101109"/>
<evidence type="ECO:0000256" key="2">
    <source>
        <dbReference type="ARBA" id="ARBA00022448"/>
    </source>
</evidence>
<dbReference type="SUPFAM" id="SSF103473">
    <property type="entry name" value="MFS general substrate transporter"/>
    <property type="match status" value="1"/>
</dbReference>
<feature type="transmembrane region" description="Helical" evidence="8">
    <location>
        <begin position="108"/>
        <end position="130"/>
    </location>
</feature>
<evidence type="ECO:0000256" key="5">
    <source>
        <dbReference type="ARBA" id="ARBA00022989"/>
    </source>
</evidence>
<dbReference type="PANTHER" id="PTHR23517:SF3">
    <property type="entry name" value="INTEGRAL MEMBRANE TRANSPORT PROTEIN"/>
    <property type="match status" value="1"/>
</dbReference>
<dbReference type="PANTHER" id="PTHR23517">
    <property type="entry name" value="RESISTANCE PROTEIN MDTM, PUTATIVE-RELATED-RELATED"/>
    <property type="match status" value="1"/>
</dbReference>
<dbReference type="RefSeq" id="WP_093841848.1">
    <property type="nucleotide sequence ID" value="NZ_FPAB01000001.1"/>
</dbReference>
<sequence>MTTDTGQPTDSGRGRRRERATLLAATLTNGPNELLDFLLPLWAGAAIGLSATETGILLAVELALSLLARPLAGVLADTRDRRRVAAAGAALYAASAAGYAVATGPLSACLAAALGGIGGALLWVTISAIVSERLAEDSAVFPRLFAAQETGSWAAFVPGLALLPGIDYAGVFLLCSAACLVAAVLLLRAPAGPPPAAAPGTGTGAAAPAGDGAPAPGTGGVLAPAPASGGPVPDAAARGNAPGTGIAAIGRRLRPMLLAVALTMTAEATLSLLLLLHLQREHDLDALNIALVFLPGAIAMSLAAEPLHRYAVRFGRSRVLAAAALSGAAFATGLALVPHPYAIAALWILSGLSWAAVMPIQQAVIAEASGPHTGRGMGVYESAGLFGALVGALAAGWLYDRADWTVCCLLAAAVLASGAVISPAALRRLGVSDLPPAPSPAPAPEPAPTPQPEPAPQPDTATPTREPEPEPEPGPRALARALAQRVALFALAQLALLAADLSWIQDLFTEDLLATLNGGHRDGDLARWIYGAGKIWTYLVLADLLWTGWKLLHARARDRPGP</sequence>
<evidence type="ECO:0000256" key="8">
    <source>
        <dbReference type="SAM" id="Phobius"/>
    </source>
</evidence>
<keyword evidence="3" id="KW-1003">Cell membrane</keyword>
<proteinExistence type="predicted"/>
<feature type="transmembrane region" description="Helical" evidence="8">
    <location>
        <begin position="168"/>
        <end position="187"/>
    </location>
</feature>
<dbReference type="InterPro" id="IPR036259">
    <property type="entry name" value="MFS_trans_sf"/>
</dbReference>
<feature type="transmembrane region" description="Helical" evidence="8">
    <location>
        <begin position="256"/>
        <end position="277"/>
    </location>
</feature>
<keyword evidence="2" id="KW-0813">Transport</keyword>